<dbReference type="RefSeq" id="WP_320509168.1">
    <property type="nucleotide sequence ID" value="NZ_JAXCLW010000003.1"/>
</dbReference>
<evidence type="ECO:0000313" key="3">
    <source>
        <dbReference type="Proteomes" id="UP001279642"/>
    </source>
</evidence>
<accession>A0ABU5ECT0</accession>
<name>A0ABU5ECT0_9PROT</name>
<dbReference type="Proteomes" id="UP001279642">
    <property type="component" value="Unassembled WGS sequence"/>
</dbReference>
<reference evidence="2 3" key="1">
    <citation type="journal article" date="2016" name="Antonie Van Leeuwenhoek">
        <title>Dongia soli sp. nov., isolated from soil from Dokdo, Korea.</title>
        <authorList>
            <person name="Kim D.U."/>
            <person name="Lee H."/>
            <person name="Kim H."/>
            <person name="Kim S.G."/>
            <person name="Ka J.O."/>
        </authorList>
    </citation>
    <scope>NUCLEOTIDE SEQUENCE [LARGE SCALE GENOMIC DNA]</scope>
    <source>
        <strain evidence="2 3">D78</strain>
    </source>
</reference>
<comment type="caution">
    <text evidence="2">The sequence shown here is derived from an EMBL/GenBank/DDBJ whole genome shotgun (WGS) entry which is preliminary data.</text>
</comment>
<sequence length="137" mass="14775">MQTSKPSRLSHQIADLLGRDETQETPPAPQAPTYMELTAYHHGRIKRDAEILSGLNSMASPARSSDDTADNAVREDHQGWRIQMAALSTSCLSKSSPCSHFSSAPVENDPQTASPMLAALTTTGTPWISNPVIVNAF</sequence>
<proteinExistence type="predicted"/>
<gene>
    <name evidence="2" type="ORF">SMD27_14820</name>
</gene>
<feature type="non-terminal residue" evidence="2">
    <location>
        <position position="137"/>
    </location>
</feature>
<protein>
    <submittedName>
        <fullName evidence="2">Uncharacterized protein</fullName>
    </submittedName>
</protein>
<feature type="compositionally biased region" description="Polar residues" evidence="1">
    <location>
        <begin position="1"/>
        <end position="10"/>
    </location>
</feature>
<evidence type="ECO:0000256" key="1">
    <source>
        <dbReference type="SAM" id="MobiDB-lite"/>
    </source>
</evidence>
<keyword evidence="3" id="KW-1185">Reference proteome</keyword>
<feature type="region of interest" description="Disordered" evidence="1">
    <location>
        <begin position="1"/>
        <end position="32"/>
    </location>
</feature>
<organism evidence="2 3">
    <name type="scientific">Dongia soli</name>
    <dbReference type="NCBI Taxonomy" id="600628"/>
    <lineage>
        <taxon>Bacteria</taxon>
        <taxon>Pseudomonadati</taxon>
        <taxon>Pseudomonadota</taxon>
        <taxon>Alphaproteobacteria</taxon>
        <taxon>Rhodospirillales</taxon>
        <taxon>Dongiaceae</taxon>
        <taxon>Dongia</taxon>
    </lineage>
</organism>
<evidence type="ECO:0000313" key="2">
    <source>
        <dbReference type="EMBL" id="MDY0884117.1"/>
    </source>
</evidence>
<dbReference type="EMBL" id="JAXCLW010000003">
    <property type="protein sequence ID" value="MDY0884117.1"/>
    <property type="molecule type" value="Genomic_DNA"/>
</dbReference>